<dbReference type="SUPFAM" id="SSF49899">
    <property type="entry name" value="Concanavalin A-like lectins/glucanases"/>
    <property type="match status" value="1"/>
</dbReference>
<dbReference type="GO" id="GO:0005975">
    <property type="term" value="P:carbohydrate metabolic process"/>
    <property type="evidence" value="ECO:0007669"/>
    <property type="project" value="UniProtKB-ARBA"/>
</dbReference>
<sequence>MRINLLSKGLLALMFISVISLVSSCTGGEDAEPAVKDIPRDGLVAFYPFNGNANDESNVGEAANLDIVGGSPQLTTDRFGNENSAYSFDGVNDYLYVNSVEKLNLPNGFSFAVWVKHGDNKGGAVFKTHGGQIKYFVDEVIGDLYSSPVFTIRDLVANTDGWNFMCFTFDVNSKSAKLYFNNEVISTGSLPSENSMYLPANNFVNIGNDSFNGIIDDVLIYNKALSNSEVEKIYLQNITK</sequence>
<protein>
    <submittedName>
        <fullName evidence="2">LamG domain-containing protein</fullName>
    </submittedName>
</protein>
<reference evidence="2 3" key="1">
    <citation type="submission" date="2020-04" db="EMBL/GenBank/DDBJ databases">
        <title>Flammeovirgaceae bacterium KN852 isolated from deep sea.</title>
        <authorList>
            <person name="Zhang D.-C."/>
        </authorList>
    </citation>
    <scope>NUCLEOTIDE SEQUENCE [LARGE SCALE GENOMIC DNA]</scope>
    <source>
        <strain evidence="2 3">KN852</strain>
    </source>
</reference>
<dbReference type="EMBL" id="JABBNU010000005">
    <property type="protein sequence ID" value="NMM48455.1"/>
    <property type="molecule type" value="Genomic_DNA"/>
</dbReference>
<organism evidence="2 3">
    <name type="scientific">Marinigracilibium pacificum</name>
    <dbReference type="NCBI Taxonomy" id="2729599"/>
    <lineage>
        <taxon>Bacteria</taxon>
        <taxon>Pseudomonadati</taxon>
        <taxon>Bacteroidota</taxon>
        <taxon>Cytophagia</taxon>
        <taxon>Cytophagales</taxon>
        <taxon>Flammeovirgaceae</taxon>
        <taxon>Marinigracilibium</taxon>
    </lineage>
</organism>
<name>A0A848IYV1_9BACT</name>
<dbReference type="GO" id="GO:0004553">
    <property type="term" value="F:hydrolase activity, hydrolyzing O-glycosyl compounds"/>
    <property type="evidence" value="ECO:0007669"/>
    <property type="project" value="UniProtKB-ARBA"/>
</dbReference>
<dbReference type="InterPro" id="IPR013320">
    <property type="entry name" value="ConA-like_dom_sf"/>
</dbReference>
<feature type="signal peptide" evidence="1">
    <location>
        <begin position="1"/>
        <end position="24"/>
    </location>
</feature>
<keyword evidence="3" id="KW-1185">Reference proteome</keyword>
<dbReference type="RefSeq" id="WP_169680250.1">
    <property type="nucleotide sequence ID" value="NZ_JABBNU010000005.1"/>
</dbReference>
<accession>A0A848IYV1</accession>
<gene>
    <name evidence="2" type="ORF">HH304_08595</name>
</gene>
<evidence type="ECO:0000313" key="2">
    <source>
        <dbReference type="EMBL" id="NMM48455.1"/>
    </source>
</evidence>
<comment type="caution">
    <text evidence="2">The sequence shown here is derived from an EMBL/GenBank/DDBJ whole genome shotgun (WGS) entry which is preliminary data.</text>
</comment>
<dbReference type="Proteomes" id="UP000559010">
    <property type="component" value="Unassembled WGS sequence"/>
</dbReference>
<evidence type="ECO:0000256" key="1">
    <source>
        <dbReference type="SAM" id="SignalP"/>
    </source>
</evidence>
<keyword evidence="1" id="KW-0732">Signal</keyword>
<dbReference type="Gene3D" id="2.60.120.200">
    <property type="match status" value="1"/>
</dbReference>
<dbReference type="AlphaFoldDB" id="A0A848IYV1"/>
<evidence type="ECO:0000313" key="3">
    <source>
        <dbReference type="Proteomes" id="UP000559010"/>
    </source>
</evidence>
<dbReference type="Pfam" id="PF13385">
    <property type="entry name" value="Laminin_G_3"/>
    <property type="match status" value="1"/>
</dbReference>
<dbReference type="PROSITE" id="PS51257">
    <property type="entry name" value="PROKAR_LIPOPROTEIN"/>
    <property type="match status" value="1"/>
</dbReference>
<proteinExistence type="predicted"/>
<feature type="chain" id="PRO_5032499658" evidence="1">
    <location>
        <begin position="25"/>
        <end position="240"/>
    </location>
</feature>